<feature type="domain" description="SUEL-type lectin" evidence="2">
    <location>
        <begin position="223"/>
        <end position="311"/>
    </location>
</feature>
<organism evidence="3 4">
    <name type="scientific">Hydra vulgaris</name>
    <name type="common">Hydra</name>
    <name type="synonym">Hydra attenuata</name>
    <dbReference type="NCBI Taxonomy" id="6087"/>
    <lineage>
        <taxon>Eukaryota</taxon>
        <taxon>Metazoa</taxon>
        <taxon>Cnidaria</taxon>
        <taxon>Hydrozoa</taxon>
        <taxon>Hydroidolina</taxon>
        <taxon>Anthoathecata</taxon>
        <taxon>Aplanulata</taxon>
        <taxon>Hydridae</taxon>
        <taxon>Hydra</taxon>
    </lineage>
</organism>
<keyword evidence="1" id="KW-0732">Signal</keyword>
<evidence type="ECO:0000313" key="4">
    <source>
        <dbReference type="RefSeq" id="XP_065667088.1"/>
    </source>
</evidence>
<feature type="chain" id="PRO_5046293128" evidence="1">
    <location>
        <begin position="21"/>
        <end position="695"/>
    </location>
</feature>
<accession>A0ABM4CYR0</accession>
<feature type="domain" description="SUEL-type lectin" evidence="2">
    <location>
        <begin position="319"/>
        <end position="407"/>
    </location>
</feature>
<dbReference type="PROSITE" id="PS50228">
    <property type="entry name" value="SUEL_LECTIN"/>
    <property type="match status" value="7"/>
</dbReference>
<dbReference type="RefSeq" id="XP_065667088.1">
    <property type="nucleotide sequence ID" value="XM_065811016.1"/>
</dbReference>
<reference evidence="4" key="1">
    <citation type="submission" date="2025-08" db="UniProtKB">
        <authorList>
            <consortium name="RefSeq"/>
        </authorList>
    </citation>
    <scope>IDENTIFICATION</scope>
</reference>
<evidence type="ECO:0000259" key="2">
    <source>
        <dbReference type="PROSITE" id="PS50228"/>
    </source>
</evidence>
<dbReference type="Pfam" id="PF02140">
    <property type="entry name" value="SUEL_Lectin"/>
    <property type="match status" value="7"/>
</dbReference>
<feature type="domain" description="SUEL-type lectin" evidence="2">
    <location>
        <begin position="607"/>
        <end position="695"/>
    </location>
</feature>
<dbReference type="PANTHER" id="PTHR46780">
    <property type="entry name" value="PROTEIN EVA-1"/>
    <property type="match status" value="1"/>
</dbReference>
<protein>
    <submittedName>
        <fullName evidence="4">Uncharacterized protein LOC100200514 isoform X3</fullName>
    </submittedName>
</protein>
<proteinExistence type="predicted"/>
<feature type="domain" description="SUEL-type lectin" evidence="2">
    <location>
        <begin position="415"/>
        <end position="503"/>
    </location>
</feature>
<dbReference type="Gene3D" id="2.60.120.740">
    <property type="match status" value="7"/>
</dbReference>
<evidence type="ECO:0000313" key="3">
    <source>
        <dbReference type="Proteomes" id="UP001652625"/>
    </source>
</evidence>
<feature type="domain" description="SUEL-type lectin" evidence="2">
    <location>
        <begin position="127"/>
        <end position="215"/>
    </location>
</feature>
<dbReference type="InterPro" id="IPR043159">
    <property type="entry name" value="Lectin_gal-bd_sf"/>
</dbReference>
<name>A0ABM4CYR0_HYDVU</name>
<feature type="signal peptide" evidence="1">
    <location>
        <begin position="1"/>
        <end position="20"/>
    </location>
</feature>
<dbReference type="GeneID" id="100200514"/>
<evidence type="ECO:0000256" key="1">
    <source>
        <dbReference type="SAM" id="SignalP"/>
    </source>
</evidence>
<keyword evidence="3" id="KW-1185">Reference proteome</keyword>
<dbReference type="InterPro" id="IPR000922">
    <property type="entry name" value="Lectin_gal-bd_dom"/>
</dbReference>
<gene>
    <name evidence="4" type="primary">LOC100200514</name>
</gene>
<sequence length="695" mass="75036">MVKEHFFLIFLVIFAGFAEAVDEPDSHVVRACEGSDLKIDCNGQGKIEVIYANYGRTLSNVCPGAYDSNTKCTNEKKSLDIVHSSCLDKSSCIIKASNTVFGDPCVGTYKYLEVKYKCTPQVPIARACEGSDLKIDCNGKGLIEIVDANYGRTVSGVCPGANDLNTKCDNKKKSLEVIHNVCSAKSSCIITASNAVFGDPCVGTYKYLEVQYRCKPQVPIARACEGSDLKIDCTGKGLIEIVDANYGRTVSGVCPGANDLNTKCDYKKKSLEVIHNICSAKSSCIITASNAVFGDPCVGTYKYLEVQYRCKPQVPIARACEGSNLKIDCNGKGLIEIVDANYGRTVSGVCPGANDLNTKCDNKKKSLEVINNVCSAKSSCIITASNTVFGDPCVGTYKYLEVQYRCKPQVPIARACEGSDLKIDCNGKGVIEIVDANYGRTVSGVCPGANDLNTKCDNKKKSLEIIHNTCSNKCSCTVKASNNVFGDPCVGTYKYLEVQYKCKPQYSVARACEGSDLKIDCNGKGPIQIVDANYGRNLPGVCPGANDLNTKCDNRKKSLEVIHNSCSDKCSCTVKATNAVFGDPCIGTYKYLEVQYHCKSKSNVARACEGSDLKIECSSNQKIKIIQANYGRTLSNVCPGTQDSNTKCNNEKITIELVNKNCSAKSSCTIKASNAVFGDPCVGTYKYLEVQYSCN</sequence>
<dbReference type="CDD" id="cd22827">
    <property type="entry name" value="Gal_Rha_Lectin_SUL-I-like"/>
    <property type="match status" value="7"/>
</dbReference>
<feature type="domain" description="SUEL-type lectin" evidence="2">
    <location>
        <begin position="511"/>
        <end position="599"/>
    </location>
</feature>
<dbReference type="Proteomes" id="UP001652625">
    <property type="component" value="Chromosome 11"/>
</dbReference>
<feature type="domain" description="SUEL-type lectin" evidence="2">
    <location>
        <begin position="31"/>
        <end position="119"/>
    </location>
</feature>